<feature type="transmembrane region" description="Helical" evidence="1">
    <location>
        <begin position="119"/>
        <end position="141"/>
    </location>
</feature>
<accession>A0AAD9S7F9</accession>
<dbReference type="EMBL" id="JAUJFL010000006">
    <property type="protein sequence ID" value="KAK2600697.1"/>
    <property type="molecule type" value="Genomic_DNA"/>
</dbReference>
<organism evidence="2 3">
    <name type="scientific">Phomopsis amygdali</name>
    <name type="common">Fusicoccum amygdali</name>
    <dbReference type="NCBI Taxonomy" id="1214568"/>
    <lineage>
        <taxon>Eukaryota</taxon>
        <taxon>Fungi</taxon>
        <taxon>Dikarya</taxon>
        <taxon>Ascomycota</taxon>
        <taxon>Pezizomycotina</taxon>
        <taxon>Sordariomycetes</taxon>
        <taxon>Sordariomycetidae</taxon>
        <taxon>Diaporthales</taxon>
        <taxon>Diaporthaceae</taxon>
        <taxon>Diaporthe</taxon>
    </lineage>
</organism>
<sequence length="163" mass="17866">METLIFVGSAFGLLVSLSTVHIPKYPPGANDNDSIIFFILQSTLGLISTSLGFITLIWKFSADDIMATRAHKCCSMQYIPVYIDLAYGAASVGVVYHWNKNWGEAGFNCEVNMSYQGCVMMMAVAVLTILSAFAALVCLGLETRRIRQWRKVLAQCVKIPGAS</sequence>
<feature type="transmembrane region" description="Helical" evidence="1">
    <location>
        <begin position="79"/>
        <end position="99"/>
    </location>
</feature>
<name>A0AAD9S7F9_PHOAM</name>
<gene>
    <name evidence="2" type="ORF">N8I77_010212</name>
</gene>
<keyword evidence="1" id="KW-1133">Transmembrane helix</keyword>
<keyword evidence="1" id="KW-0472">Membrane</keyword>
<evidence type="ECO:0000313" key="3">
    <source>
        <dbReference type="Proteomes" id="UP001265746"/>
    </source>
</evidence>
<feature type="transmembrane region" description="Helical" evidence="1">
    <location>
        <begin position="35"/>
        <end position="58"/>
    </location>
</feature>
<dbReference type="AlphaFoldDB" id="A0AAD9S7F9"/>
<evidence type="ECO:0000313" key="2">
    <source>
        <dbReference type="EMBL" id="KAK2600697.1"/>
    </source>
</evidence>
<proteinExistence type="predicted"/>
<keyword evidence="1" id="KW-0812">Transmembrane</keyword>
<comment type="caution">
    <text evidence="2">The sequence shown here is derived from an EMBL/GenBank/DDBJ whole genome shotgun (WGS) entry which is preliminary data.</text>
</comment>
<dbReference type="Proteomes" id="UP001265746">
    <property type="component" value="Unassembled WGS sequence"/>
</dbReference>
<protein>
    <submittedName>
        <fullName evidence="2">Uncharacterized protein</fullName>
    </submittedName>
</protein>
<keyword evidence="3" id="KW-1185">Reference proteome</keyword>
<reference evidence="2" key="1">
    <citation type="submission" date="2023-06" db="EMBL/GenBank/DDBJ databases">
        <authorList>
            <person name="Noh H."/>
        </authorList>
    </citation>
    <scope>NUCLEOTIDE SEQUENCE</scope>
    <source>
        <strain evidence="2">DUCC20226</strain>
    </source>
</reference>
<evidence type="ECO:0000256" key="1">
    <source>
        <dbReference type="SAM" id="Phobius"/>
    </source>
</evidence>